<proteinExistence type="predicted"/>
<protein>
    <submittedName>
        <fullName evidence="2">Accessory factor UbiK family protein</fullName>
    </submittedName>
</protein>
<dbReference type="Pfam" id="PF04380">
    <property type="entry name" value="BMFP"/>
    <property type="match status" value="1"/>
</dbReference>
<evidence type="ECO:0000313" key="2">
    <source>
        <dbReference type="EMBL" id="MCQ8185028.1"/>
    </source>
</evidence>
<organism evidence="2 3">
    <name type="scientific">Parvularcula maris</name>
    <dbReference type="NCBI Taxonomy" id="2965077"/>
    <lineage>
        <taxon>Bacteria</taxon>
        <taxon>Pseudomonadati</taxon>
        <taxon>Pseudomonadota</taxon>
        <taxon>Alphaproteobacteria</taxon>
        <taxon>Parvularculales</taxon>
        <taxon>Parvularculaceae</taxon>
        <taxon>Parvularcula</taxon>
    </lineage>
</organism>
<sequence>MQTRSPVFDGVAKLIAETAGTINGVRREAETALSSQLQRYLADQDLVTREEFETVQEMAVLLREEVDALKAELAALRVEKGSA</sequence>
<evidence type="ECO:0000256" key="1">
    <source>
        <dbReference type="SAM" id="Coils"/>
    </source>
</evidence>
<dbReference type="RefSeq" id="WP_256618888.1">
    <property type="nucleotide sequence ID" value="NZ_JANIBC010000003.1"/>
</dbReference>
<keyword evidence="3" id="KW-1185">Reference proteome</keyword>
<dbReference type="AlphaFoldDB" id="A0A9X2RJS0"/>
<keyword evidence="1" id="KW-0175">Coiled coil</keyword>
<evidence type="ECO:0000313" key="3">
    <source>
        <dbReference type="Proteomes" id="UP001142610"/>
    </source>
</evidence>
<comment type="caution">
    <text evidence="2">The sequence shown here is derived from an EMBL/GenBank/DDBJ whole genome shotgun (WGS) entry which is preliminary data.</text>
</comment>
<name>A0A9X2RJS0_9PROT</name>
<reference evidence="2" key="1">
    <citation type="submission" date="2022-07" db="EMBL/GenBank/DDBJ databases">
        <title>Parvularcula maris sp. nov., an algicidal bacterium isolated from seawater.</title>
        <authorList>
            <person name="Li F."/>
        </authorList>
    </citation>
    <scope>NUCLEOTIDE SEQUENCE</scope>
    <source>
        <strain evidence="2">BGMRC 0090</strain>
    </source>
</reference>
<feature type="coiled-coil region" evidence="1">
    <location>
        <begin position="52"/>
        <end position="79"/>
    </location>
</feature>
<accession>A0A9X2RJS0</accession>
<dbReference type="Proteomes" id="UP001142610">
    <property type="component" value="Unassembled WGS sequence"/>
</dbReference>
<dbReference type="InterPro" id="IPR007475">
    <property type="entry name" value="UbiK"/>
</dbReference>
<gene>
    <name evidence="2" type="ORF">NOG11_06450</name>
</gene>
<dbReference type="EMBL" id="JANIBC010000003">
    <property type="protein sequence ID" value="MCQ8185028.1"/>
    <property type="molecule type" value="Genomic_DNA"/>
</dbReference>